<dbReference type="Proteomes" id="UP000315389">
    <property type="component" value="Unassembled WGS sequence"/>
</dbReference>
<evidence type="ECO:0000313" key="4">
    <source>
        <dbReference type="Proteomes" id="UP000315389"/>
    </source>
</evidence>
<feature type="compositionally biased region" description="Basic and acidic residues" evidence="1">
    <location>
        <begin position="1"/>
        <end position="12"/>
    </location>
</feature>
<organism evidence="3 4">
    <name type="scientific">Rarobacter faecitabidus</name>
    <dbReference type="NCBI Taxonomy" id="13243"/>
    <lineage>
        <taxon>Bacteria</taxon>
        <taxon>Bacillati</taxon>
        <taxon>Actinomycetota</taxon>
        <taxon>Actinomycetes</taxon>
        <taxon>Micrococcales</taxon>
        <taxon>Rarobacteraceae</taxon>
        <taxon>Rarobacter</taxon>
    </lineage>
</organism>
<dbReference type="RefSeq" id="WP_142118782.1">
    <property type="nucleotide sequence ID" value="NZ_BAAASV010000003.1"/>
</dbReference>
<proteinExistence type="predicted"/>
<gene>
    <name evidence="3" type="ORF">FB461_0579</name>
</gene>
<evidence type="ECO:0000313" key="3">
    <source>
        <dbReference type="EMBL" id="TQL64094.1"/>
    </source>
</evidence>
<dbReference type="EMBL" id="VFOS01000001">
    <property type="protein sequence ID" value="TQL64094.1"/>
    <property type="molecule type" value="Genomic_DNA"/>
</dbReference>
<keyword evidence="4" id="KW-1185">Reference proteome</keyword>
<reference evidence="3 4" key="1">
    <citation type="submission" date="2019-06" db="EMBL/GenBank/DDBJ databases">
        <title>Sequencing the genomes of 1000 actinobacteria strains.</title>
        <authorList>
            <person name="Klenk H.-P."/>
        </authorList>
    </citation>
    <scope>NUCLEOTIDE SEQUENCE [LARGE SCALE GENOMIC DNA]</scope>
    <source>
        <strain evidence="3 4">DSM 4813</strain>
    </source>
</reference>
<dbReference type="AlphaFoldDB" id="A0A542ZUR4"/>
<evidence type="ECO:0000256" key="1">
    <source>
        <dbReference type="SAM" id="MobiDB-lite"/>
    </source>
</evidence>
<sequence>MAKTEHPRRDDGVLPEQPTEPVQRGTTLAFLIAVTLIVVASVAAILVALMSYRSASGLGGSEPLGLERTAIVVDLLG</sequence>
<accession>A0A542ZUR4</accession>
<keyword evidence="2" id="KW-1133">Transmembrane helix</keyword>
<feature type="transmembrane region" description="Helical" evidence="2">
    <location>
        <begin position="28"/>
        <end position="49"/>
    </location>
</feature>
<keyword evidence="2" id="KW-0472">Membrane</keyword>
<keyword evidence="2" id="KW-0812">Transmembrane</keyword>
<protein>
    <submittedName>
        <fullName evidence="3">Uncharacterized protein</fullName>
    </submittedName>
</protein>
<comment type="caution">
    <text evidence="3">The sequence shown here is derived from an EMBL/GenBank/DDBJ whole genome shotgun (WGS) entry which is preliminary data.</text>
</comment>
<feature type="region of interest" description="Disordered" evidence="1">
    <location>
        <begin position="1"/>
        <end position="21"/>
    </location>
</feature>
<name>A0A542ZUR4_RARFA</name>
<evidence type="ECO:0000256" key="2">
    <source>
        <dbReference type="SAM" id="Phobius"/>
    </source>
</evidence>